<dbReference type="RefSeq" id="WP_211295860.1">
    <property type="nucleotide sequence ID" value="NZ_FNDU01000004.1"/>
</dbReference>
<dbReference type="InterPro" id="IPR017853">
    <property type="entry name" value="GH"/>
</dbReference>
<keyword evidence="5" id="KW-0378">Hydrolase</keyword>
<sequence length="1051" mass="119053">MEIKRRFISVFIFVLVMGLLLPTIETNASEKAANHGKSDNKNLKTSVSSPDGKVEIDFHLNKDGEPQYQLSFGGSSLIEPSSLGFDFKEQAPMNSNFEVTDTSIENYNEHWEPKWGDKRKIKNHYKQLTVYLQEKDDPNRKMNVEFRAFDDGVGFRYVLPEQENLDENLQITSENTEFNFSNNNDSWWIPNDWDSYEYNYTNSPLSEVEEVSTPFTMETPEGIHMSVHEAALVDYSGMALKAVEGEDHAFESHLAPWPDSDVKVKKDELPIETPWRTIQVGDNAGDLVESDMIMNLNEPTALEDTSWIEPMKYVGVWWEMISGKSTWESGPDHGATTENAKKYIDFASEHLNTEDQNIGLLVEGWNIGWDGNWIENGDLFSFTESYPDYDLEAVVDYAEEHGVEYMMHNETSGDILNYEDQMDEAYDMYQRMGIHAIKSGYVADHGIRNPEGQHHHGQYMVNHYLEAVKKAADHEIMINMHEPIKGTGLERTYPNWMSREGVSGMEYSAFGLDNNPPEHDTILPFTRQLGGPMDFTPGIFDTEVPYNDGARVDTTRAKQLALYVTISSGVQMVADLPENYLDEDGNILPEFQFIHDVPVTWDETMVPNAEIGDYTTTVRRSGDEWYMGSITDEHARDLEIDLDFLENGKKYVAEVYSDESESHYEDSPHEVTINKVIVDSKDTFTSSLAAGGGQAVKFTPATKEERKELQKYEESEVSVSYEKVPETIQSNDTFEVTVNVSNDGTITLGKNIEMIIDSEVVAEEKVRVDPGETKEVSIPYDKLFEPGDHQISVNDLESKTIKVEEKEPVFKYSNLEVSSKEQEITATAKVTNFGSSKGTVEVPMYLDGKEVDSQEVQVPAKAGGGTKEVAFTHELAEKGIYEVAIGDLETQTVTLPSINLSGEWLFQKGDNEDWKEAEWDDSDWQQVTLPSSWEEHSDYTEDNVYGWYRKTINIPAEWEGHPLKVTLGKIDDVDITYFNGEKIGQSGEFPTDEEGEGMDTAWDQVREYEIPTEAIKYGQENEISIRVFDGSGGGGLYDGPLDPIEIRKLDH</sequence>
<dbReference type="Proteomes" id="UP000199017">
    <property type="component" value="Unassembled WGS sequence"/>
</dbReference>
<dbReference type="PANTHER" id="PTHR35803:SF1">
    <property type="entry name" value="GLUCAN 1,4-ALPHA-GLUCOSIDASE SUSB"/>
    <property type="match status" value="1"/>
</dbReference>
<dbReference type="InterPro" id="IPR013785">
    <property type="entry name" value="Aldolase_TIM"/>
</dbReference>
<keyword evidence="6" id="KW-1185">Reference proteome</keyword>
<dbReference type="Gene3D" id="3.20.20.70">
    <property type="entry name" value="Aldolase class I"/>
    <property type="match status" value="1"/>
</dbReference>
<dbReference type="InterPro" id="IPR029483">
    <property type="entry name" value="GH97_C"/>
</dbReference>
<evidence type="ECO:0000259" key="3">
    <source>
        <dbReference type="Pfam" id="PF14508"/>
    </source>
</evidence>
<evidence type="ECO:0000313" key="6">
    <source>
        <dbReference type="Proteomes" id="UP000199017"/>
    </source>
</evidence>
<dbReference type="InterPro" id="IPR029486">
    <property type="entry name" value="GH97_N"/>
</dbReference>
<dbReference type="InterPro" id="IPR013783">
    <property type="entry name" value="Ig-like_fold"/>
</dbReference>
<dbReference type="Gene3D" id="2.60.40.10">
    <property type="entry name" value="Immunoglobulins"/>
    <property type="match status" value="1"/>
</dbReference>
<dbReference type="SUPFAM" id="SSF51445">
    <property type="entry name" value="(Trans)glycosidases"/>
    <property type="match status" value="1"/>
</dbReference>
<dbReference type="Gene3D" id="2.70.98.10">
    <property type="match status" value="1"/>
</dbReference>
<dbReference type="Pfam" id="PF14508">
    <property type="entry name" value="GH97_N"/>
    <property type="match status" value="1"/>
</dbReference>
<dbReference type="GO" id="GO:0016787">
    <property type="term" value="F:hydrolase activity"/>
    <property type="evidence" value="ECO:0007669"/>
    <property type="project" value="UniProtKB-KW"/>
</dbReference>
<feature type="domain" description="Glycosyl-hydrolase 97 catalytic" evidence="2">
    <location>
        <begin position="317"/>
        <end position="502"/>
    </location>
</feature>
<evidence type="ECO:0000259" key="4">
    <source>
        <dbReference type="Pfam" id="PF14509"/>
    </source>
</evidence>
<dbReference type="GO" id="GO:0030246">
    <property type="term" value="F:carbohydrate binding"/>
    <property type="evidence" value="ECO:0007669"/>
    <property type="project" value="InterPro"/>
</dbReference>
<evidence type="ECO:0000256" key="1">
    <source>
        <dbReference type="SAM" id="MobiDB-lite"/>
    </source>
</evidence>
<dbReference type="AlphaFoldDB" id="A0A1G8GXU8"/>
<evidence type="ECO:0000259" key="2">
    <source>
        <dbReference type="Pfam" id="PF10566"/>
    </source>
</evidence>
<feature type="region of interest" description="Disordered" evidence="1">
    <location>
        <begin position="31"/>
        <end position="50"/>
    </location>
</feature>
<dbReference type="Gene3D" id="2.60.120.260">
    <property type="entry name" value="Galactose-binding domain-like"/>
    <property type="match status" value="1"/>
</dbReference>
<dbReference type="InterPro" id="IPR008979">
    <property type="entry name" value="Galactose-bd-like_sf"/>
</dbReference>
<dbReference type="EMBL" id="FNDU01000004">
    <property type="protein sequence ID" value="SDH99101.1"/>
    <property type="molecule type" value="Genomic_DNA"/>
</dbReference>
<feature type="domain" description="Glycosyl-hydrolase 97 C-terminal oligomerisation" evidence="4">
    <location>
        <begin position="600"/>
        <end position="698"/>
    </location>
</feature>
<accession>A0A1G8GXU8</accession>
<organism evidence="5 6">
    <name type="scientific">Alteribacillus bidgolensis</name>
    <dbReference type="NCBI Taxonomy" id="930129"/>
    <lineage>
        <taxon>Bacteria</taxon>
        <taxon>Bacillati</taxon>
        <taxon>Bacillota</taxon>
        <taxon>Bacilli</taxon>
        <taxon>Bacillales</taxon>
        <taxon>Bacillaceae</taxon>
        <taxon>Alteribacillus</taxon>
    </lineage>
</organism>
<gene>
    <name evidence="5" type="ORF">SAMN05216352_10411</name>
</gene>
<dbReference type="Pfam" id="PF10566">
    <property type="entry name" value="Glyco_hydro_97"/>
    <property type="match status" value="1"/>
</dbReference>
<name>A0A1G8GXU8_9BACI</name>
<dbReference type="InterPro" id="IPR019563">
    <property type="entry name" value="GH97_catalytic"/>
</dbReference>
<protein>
    <submittedName>
        <fullName evidence="5">Glycosyl-hydrolase 97 C-terminal, oligomerisation</fullName>
    </submittedName>
</protein>
<dbReference type="InterPro" id="IPR014718">
    <property type="entry name" value="GH-type_carb-bd"/>
</dbReference>
<dbReference type="InterPro" id="IPR052720">
    <property type="entry name" value="Glycosyl_hydrolase_97"/>
</dbReference>
<dbReference type="Pfam" id="PF14509">
    <property type="entry name" value="GH97_C"/>
    <property type="match status" value="1"/>
</dbReference>
<dbReference type="PANTHER" id="PTHR35803">
    <property type="entry name" value="GLUCAN 1,4-ALPHA-GLUCOSIDASE SUSB-RELATED"/>
    <property type="match status" value="1"/>
</dbReference>
<feature type="domain" description="Glycosyl-hydrolase 97 N-terminal" evidence="3">
    <location>
        <begin position="47"/>
        <end position="299"/>
    </location>
</feature>
<reference evidence="5 6" key="1">
    <citation type="submission" date="2016-10" db="EMBL/GenBank/DDBJ databases">
        <authorList>
            <person name="de Groot N.N."/>
        </authorList>
    </citation>
    <scope>NUCLEOTIDE SEQUENCE [LARGE SCALE GENOMIC DNA]</scope>
    <source>
        <strain evidence="6">P4B,CCM 7963,CECT 7998,DSM 25260,IBRC-M 10614,KCTC 13821</strain>
    </source>
</reference>
<dbReference type="STRING" id="930129.SAMN05216352_10411"/>
<feature type="compositionally biased region" description="Basic and acidic residues" evidence="1">
    <location>
        <begin position="32"/>
        <end position="42"/>
    </location>
</feature>
<evidence type="ECO:0000313" key="5">
    <source>
        <dbReference type="EMBL" id="SDH99101.1"/>
    </source>
</evidence>
<proteinExistence type="predicted"/>
<dbReference type="SUPFAM" id="SSF49785">
    <property type="entry name" value="Galactose-binding domain-like"/>
    <property type="match status" value="1"/>
</dbReference>